<dbReference type="Gene3D" id="3.40.630.10">
    <property type="entry name" value="Zn peptidases"/>
    <property type="match status" value="1"/>
</dbReference>
<dbReference type="InParanoid" id="Q01ZL7"/>
<dbReference type="GO" id="GO:0004181">
    <property type="term" value="F:metallocarboxypeptidase activity"/>
    <property type="evidence" value="ECO:0007669"/>
    <property type="project" value="InterPro"/>
</dbReference>
<evidence type="ECO:0000256" key="1">
    <source>
        <dbReference type="SAM" id="MobiDB-lite"/>
    </source>
</evidence>
<feature type="region of interest" description="Disordered" evidence="1">
    <location>
        <begin position="496"/>
        <end position="537"/>
    </location>
</feature>
<dbReference type="Pfam" id="PF00246">
    <property type="entry name" value="Peptidase_M14"/>
    <property type="match status" value="1"/>
</dbReference>
<protein>
    <recommendedName>
        <fullName evidence="2">Peptidase M14 domain-containing protein</fullName>
    </recommendedName>
</protein>
<sequence length="1029" mass="112754" precursor="true">MLYLARPLYPILSMQILRCLLPVLLAAPLFGQPAASILLRPGRSASQPIDEEYTKKIREYTTETFFNSPLTDYLPASKTVPTPKIVLGDVAGAPGILPYSTDVYRYMRMLEKASPRVKVVTIGKTEEGREMIAVAVASEKLIASLDENRARLAKLADPRTIKLDDTEAEKLIAASTPIYYITGTIHSTETGAPTALMELAYRLTVDESPYIQAIRENTITLITPVVEVDGRDRMVDIYKWHLANPGKQWPSLIYWGHYVAHDNNRDSMGLTLQLTRNVLNTFVGWKAQVLHDLHESVAYLYDNTVGDGPYNAWIDPILADEWQMMGWNNVSEMTKFGMPGVFTHGTFDTWSPSYLMFIAAMHNGVSRLYETFGNGGADTEERSLRPAEYARTWYKQNPPLPKTKWSQRNNNNYEQTGLLTALAYFSANKQVFLRNFYLKARRSIEKPSTAGPAAYVFTADDPRLGAQADLLRMLQDQGCEISRASDAFTVMMPAKKAPARGGRGGRGGATADDSASTDGAEKKPEEKPKPQPKTFPAGSYIVRMDQPYSRIADTLLDYQYWAANDPQKSIYDDTGWTFGELGNVQVARVTDVKVLDAPMAMVKGPVQARGGISGDGDIALINHNADNALITLRYRFPQATFDAAEEPFEAAGHKFNRGSFIVKGAATADLGKAAAELGIQAYAASAAPTVKTHPVRAARIAIMHTWLSTQAEGWWRIEFDRLSVPYDYINTQTVSKNSDLRAKYDVIIFAPGARGNPQTIVDGLPMFGNPLPWKVTPETPNLAKTDETDDMRPGLGWTGVANLHDFVRKGGLLITANDTVNFAVTFGFNPGVSIAPSTRLKVTGSALRSKLVDPASPIVYGYNDNFAIFASTPPILNISSTIGGGGGRRIGTEGAERPTGRGTADDPDVPQGRTPTEAPEDPKAEPWEATPLTGEQLRNPISVIPPAARPRVVLRYGNASDLLVSGLLDGGAELAQHAAVIDSPYGQGHVVLFSNNPFWRAETKGSYFLVFNAILNFDNLSAGRKLADK</sequence>
<name>Q01ZL7_SOLUE</name>
<dbReference type="GO" id="GO:0006508">
    <property type="term" value="P:proteolysis"/>
    <property type="evidence" value="ECO:0007669"/>
    <property type="project" value="InterPro"/>
</dbReference>
<feature type="compositionally biased region" description="Low complexity" evidence="1">
    <location>
        <begin position="509"/>
        <end position="518"/>
    </location>
</feature>
<dbReference type="STRING" id="234267.Acid_3931"/>
<dbReference type="AlphaFoldDB" id="Q01ZL7"/>
<dbReference type="eggNOG" id="COG2866">
    <property type="taxonomic scope" value="Bacteria"/>
</dbReference>
<reference evidence="3" key="1">
    <citation type="submission" date="2006-10" db="EMBL/GenBank/DDBJ databases">
        <title>Complete sequence of Solibacter usitatus Ellin6076.</title>
        <authorList>
            <consortium name="US DOE Joint Genome Institute"/>
            <person name="Copeland A."/>
            <person name="Lucas S."/>
            <person name="Lapidus A."/>
            <person name="Barry K."/>
            <person name="Detter J.C."/>
            <person name="Glavina del Rio T."/>
            <person name="Hammon N."/>
            <person name="Israni S."/>
            <person name="Dalin E."/>
            <person name="Tice H."/>
            <person name="Pitluck S."/>
            <person name="Thompson L.S."/>
            <person name="Brettin T."/>
            <person name="Bruce D."/>
            <person name="Han C."/>
            <person name="Tapia R."/>
            <person name="Gilna P."/>
            <person name="Schmutz J."/>
            <person name="Larimer F."/>
            <person name="Land M."/>
            <person name="Hauser L."/>
            <person name="Kyrpides N."/>
            <person name="Mikhailova N."/>
            <person name="Janssen P.H."/>
            <person name="Kuske C.R."/>
            <person name="Richardson P."/>
        </authorList>
    </citation>
    <scope>NUCLEOTIDE SEQUENCE</scope>
    <source>
        <strain evidence="3">Ellin6076</strain>
    </source>
</reference>
<dbReference type="EMBL" id="CP000473">
    <property type="protein sequence ID" value="ABJ84898.1"/>
    <property type="molecule type" value="Genomic_DNA"/>
</dbReference>
<dbReference type="KEGG" id="sus:Acid_3931"/>
<gene>
    <name evidence="3" type="ordered locus">Acid_3931</name>
</gene>
<proteinExistence type="predicted"/>
<evidence type="ECO:0000259" key="2">
    <source>
        <dbReference type="Pfam" id="PF00246"/>
    </source>
</evidence>
<feature type="compositionally biased region" description="Basic and acidic residues" evidence="1">
    <location>
        <begin position="519"/>
        <end position="529"/>
    </location>
</feature>
<evidence type="ECO:0000313" key="3">
    <source>
        <dbReference type="EMBL" id="ABJ84898.1"/>
    </source>
</evidence>
<dbReference type="GO" id="GO:0008270">
    <property type="term" value="F:zinc ion binding"/>
    <property type="evidence" value="ECO:0007669"/>
    <property type="project" value="InterPro"/>
</dbReference>
<feature type="region of interest" description="Disordered" evidence="1">
    <location>
        <begin position="881"/>
        <end position="928"/>
    </location>
</feature>
<accession>Q01ZL7</accession>
<feature type="domain" description="Peptidase M14" evidence="2">
    <location>
        <begin position="104"/>
        <end position="233"/>
    </location>
</feature>
<organism evidence="3">
    <name type="scientific">Solibacter usitatus (strain Ellin6076)</name>
    <dbReference type="NCBI Taxonomy" id="234267"/>
    <lineage>
        <taxon>Bacteria</taxon>
        <taxon>Pseudomonadati</taxon>
        <taxon>Acidobacteriota</taxon>
        <taxon>Terriglobia</taxon>
        <taxon>Bryobacterales</taxon>
        <taxon>Solibacteraceae</taxon>
        <taxon>Candidatus Solibacter</taxon>
    </lineage>
</organism>
<feature type="compositionally biased region" description="Basic and acidic residues" evidence="1">
    <location>
        <begin position="890"/>
        <end position="899"/>
    </location>
</feature>
<dbReference type="SUPFAM" id="SSF53187">
    <property type="entry name" value="Zn-dependent exopeptidases"/>
    <property type="match status" value="1"/>
</dbReference>
<dbReference type="HOGENOM" id="CLU_011471_0_0_0"/>
<dbReference type="InterPro" id="IPR000834">
    <property type="entry name" value="Peptidase_M14"/>
</dbReference>